<dbReference type="Proteomes" id="UP001156666">
    <property type="component" value="Unassembled WGS sequence"/>
</dbReference>
<sequence length="203" mass="22732">MLTINVYLKIALIIVSMILGIWLTAAFGVWYGIWFILVSLGLLASYLLLGTVNSAAKFVQVTDFDGAEKRLGMTLSPKLLYVTNRAIYYIMKGSIAMNRKENNEAEDLFQKALALKLPTDNEKAMVLLQLANINAMKNKWNASKIYLNDAKKLKVTEGQIKEQIQQFDKAFSNRGQAKAATTMGRKGFRSMGGGGKRRRPKMK</sequence>
<evidence type="ECO:0000313" key="4">
    <source>
        <dbReference type="Proteomes" id="UP001156666"/>
    </source>
</evidence>
<keyword evidence="2" id="KW-0472">Membrane</keyword>
<dbReference type="AlphaFoldDB" id="A0AA37WFU5"/>
<keyword evidence="4" id="KW-1185">Reference proteome</keyword>
<dbReference type="Gene3D" id="1.25.40.10">
    <property type="entry name" value="Tetratricopeptide repeat domain"/>
    <property type="match status" value="1"/>
</dbReference>
<feature type="transmembrane region" description="Helical" evidence="2">
    <location>
        <begin position="31"/>
        <end position="49"/>
    </location>
</feature>
<reference evidence="3" key="1">
    <citation type="journal article" date="2014" name="Int. J. Syst. Evol. Microbiol.">
        <title>Complete genome sequence of Corynebacterium casei LMG S-19264T (=DSM 44701T), isolated from a smear-ripened cheese.</title>
        <authorList>
            <consortium name="US DOE Joint Genome Institute (JGI-PGF)"/>
            <person name="Walter F."/>
            <person name="Albersmeier A."/>
            <person name="Kalinowski J."/>
            <person name="Ruckert C."/>
        </authorList>
    </citation>
    <scope>NUCLEOTIDE SEQUENCE</scope>
    <source>
        <strain evidence="3">NBRC 108769</strain>
    </source>
</reference>
<feature type="region of interest" description="Disordered" evidence="1">
    <location>
        <begin position="175"/>
        <end position="203"/>
    </location>
</feature>
<proteinExistence type="predicted"/>
<dbReference type="SUPFAM" id="SSF48452">
    <property type="entry name" value="TPR-like"/>
    <property type="match status" value="1"/>
</dbReference>
<feature type="transmembrane region" description="Helical" evidence="2">
    <location>
        <begin position="7"/>
        <end position="25"/>
    </location>
</feature>
<name>A0AA37WFU5_9BACT</name>
<comment type="caution">
    <text evidence="3">The sequence shown here is derived from an EMBL/GenBank/DDBJ whole genome shotgun (WGS) entry which is preliminary data.</text>
</comment>
<dbReference type="EMBL" id="BSOH01000027">
    <property type="protein sequence ID" value="GLR19138.1"/>
    <property type="molecule type" value="Genomic_DNA"/>
</dbReference>
<keyword evidence="2" id="KW-0812">Transmembrane</keyword>
<keyword evidence="2" id="KW-1133">Transmembrane helix</keyword>
<protein>
    <recommendedName>
        <fullName evidence="5">Tetratricopeptide repeat protein</fullName>
    </recommendedName>
</protein>
<dbReference type="InterPro" id="IPR011990">
    <property type="entry name" value="TPR-like_helical_dom_sf"/>
</dbReference>
<gene>
    <name evidence="3" type="ORF">GCM10007940_37540</name>
</gene>
<accession>A0AA37WFU5</accession>
<evidence type="ECO:0008006" key="5">
    <source>
        <dbReference type="Google" id="ProtNLM"/>
    </source>
</evidence>
<evidence type="ECO:0000313" key="3">
    <source>
        <dbReference type="EMBL" id="GLR19138.1"/>
    </source>
</evidence>
<organism evidence="3 4">
    <name type="scientific">Portibacter lacus</name>
    <dbReference type="NCBI Taxonomy" id="1099794"/>
    <lineage>
        <taxon>Bacteria</taxon>
        <taxon>Pseudomonadati</taxon>
        <taxon>Bacteroidota</taxon>
        <taxon>Saprospiria</taxon>
        <taxon>Saprospirales</taxon>
        <taxon>Haliscomenobacteraceae</taxon>
        <taxon>Portibacter</taxon>
    </lineage>
</organism>
<reference evidence="3" key="2">
    <citation type="submission" date="2023-01" db="EMBL/GenBank/DDBJ databases">
        <title>Draft genome sequence of Portibacter lacus strain NBRC 108769.</title>
        <authorList>
            <person name="Sun Q."/>
            <person name="Mori K."/>
        </authorList>
    </citation>
    <scope>NUCLEOTIDE SEQUENCE</scope>
    <source>
        <strain evidence="3">NBRC 108769</strain>
    </source>
</reference>
<evidence type="ECO:0000256" key="2">
    <source>
        <dbReference type="SAM" id="Phobius"/>
    </source>
</evidence>
<evidence type="ECO:0000256" key="1">
    <source>
        <dbReference type="SAM" id="MobiDB-lite"/>
    </source>
</evidence>